<accession>A0AAW1RMK6</accession>
<proteinExistence type="predicted"/>
<keyword evidence="3" id="KW-1185">Reference proteome</keyword>
<feature type="signal peptide" evidence="1">
    <location>
        <begin position="1"/>
        <end position="33"/>
    </location>
</feature>
<sequence length="137" mass="15176">MDEVQTGSLLRQWQAHHQLLVLWFAIPMQPAAAVVTLMQRSHSFNVSNVKGLPLEDILRPTGPLGEFCLPASHTKKQQRLQQAAILDIRSVGPNFLVCPQSLHVSSDQACRLRNWSNTGATHVGFELECKVIDLAGI</sequence>
<name>A0AAW1RMK6_9CHLO</name>
<reference evidence="2 3" key="1">
    <citation type="journal article" date="2024" name="Nat. Commun.">
        <title>Phylogenomics reveals the evolutionary origins of lichenization in chlorophyte algae.</title>
        <authorList>
            <person name="Puginier C."/>
            <person name="Libourel C."/>
            <person name="Otte J."/>
            <person name="Skaloud P."/>
            <person name="Haon M."/>
            <person name="Grisel S."/>
            <person name="Petersen M."/>
            <person name="Berrin J.G."/>
            <person name="Delaux P.M."/>
            <person name="Dal Grande F."/>
            <person name="Keller J."/>
        </authorList>
    </citation>
    <scope>NUCLEOTIDE SEQUENCE [LARGE SCALE GENOMIC DNA]</scope>
    <source>
        <strain evidence="2 3">SAG 2523</strain>
    </source>
</reference>
<protein>
    <submittedName>
        <fullName evidence="2">Uncharacterized protein</fullName>
    </submittedName>
</protein>
<feature type="chain" id="PRO_5043979713" evidence="1">
    <location>
        <begin position="34"/>
        <end position="137"/>
    </location>
</feature>
<gene>
    <name evidence="2" type="ORF">WJX84_004347</name>
</gene>
<dbReference type="AlphaFoldDB" id="A0AAW1RMK6"/>
<evidence type="ECO:0000313" key="2">
    <source>
        <dbReference type="EMBL" id="KAK9835290.1"/>
    </source>
</evidence>
<keyword evidence="1" id="KW-0732">Signal</keyword>
<dbReference type="Proteomes" id="UP001485043">
    <property type="component" value="Unassembled WGS sequence"/>
</dbReference>
<dbReference type="EMBL" id="JALJOV010002052">
    <property type="protein sequence ID" value="KAK9835290.1"/>
    <property type="molecule type" value="Genomic_DNA"/>
</dbReference>
<evidence type="ECO:0000256" key="1">
    <source>
        <dbReference type="SAM" id="SignalP"/>
    </source>
</evidence>
<evidence type="ECO:0000313" key="3">
    <source>
        <dbReference type="Proteomes" id="UP001485043"/>
    </source>
</evidence>
<comment type="caution">
    <text evidence="2">The sequence shown here is derived from an EMBL/GenBank/DDBJ whole genome shotgun (WGS) entry which is preliminary data.</text>
</comment>
<organism evidence="2 3">
    <name type="scientific">Apatococcus fuscideae</name>
    <dbReference type="NCBI Taxonomy" id="2026836"/>
    <lineage>
        <taxon>Eukaryota</taxon>
        <taxon>Viridiplantae</taxon>
        <taxon>Chlorophyta</taxon>
        <taxon>core chlorophytes</taxon>
        <taxon>Trebouxiophyceae</taxon>
        <taxon>Chlorellales</taxon>
        <taxon>Chlorellaceae</taxon>
        <taxon>Apatococcus</taxon>
    </lineage>
</organism>